<feature type="compositionally biased region" description="Basic and acidic residues" evidence="1">
    <location>
        <begin position="486"/>
        <end position="506"/>
    </location>
</feature>
<evidence type="ECO:0000256" key="1">
    <source>
        <dbReference type="SAM" id="MobiDB-lite"/>
    </source>
</evidence>
<feature type="compositionally biased region" description="Basic and acidic residues" evidence="1">
    <location>
        <begin position="95"/>
        <end position="105"/>
    </location>
</feature>
<organism evidence="2 3">
    <name type="scientific">Smittium culicis</name>
    <dbReference type="NCBI Taxonomy" id="133412"/>
    <lineage>
        <taxon>Eukaryota</taxon>
        <taxon>Fungi</taxon>
        <taxon>Fungi incertae sedis</taxon>
        <taxon>Zoopagomycota</taxon>
        <taxon>Kickxellomycotina</taxon>
        <taxon>Harpellomycetes</taxon>
        <taxon>Harpellales</taxon>
        <taxon>Legeriomycetaceae</taxon>
        <taxon>Smittium</taxon>
    </lineage>
</organism>
<dbReference type="Proteomes" id="UP000187429">
    <property type="component" value="Unassembled WGS sequence"/>
</dbReference>
<keyword evidence="3" id="KW-1185">Reference proteome</keyword>
<evidence type="ECO:0000313" key="3">
    <source>
        <dbReference type="Proteomes" id="UP000187429"/>
    </source>
</evidence>
<evidence type="ECO:0000313" key="2">
    <source>
        <dbReference type="EMBL" id="OMJ27403.1"/>
    </source>
</evidence>
<gene>
    <name evidence="2" type="ORF">AYI69_g3162</name>
</gene>
<dbReference type="OrthoDB" id="10521533at2759"/>
<feature type="region of interest" description="Disordered" evidence="1">
    <location>
        <begin position="27"/>
        <end position="171"/>
    </location>
</feature>
<feature type="region of interest" description="Disordered" evidence="1">
    <location>
        <begin position="441"/>
        <end position="514"/>
    </location>
</feature>
<comment type="caution">
    <text evidence="2">The sequence shown here is derived from an EMBL/GenBank/DDBJ whole genome shotgun (WGS) entry which is preliminary data.</text>
</comment>
<feature type="compositionally biased region" description="Polar residues" evidence="1">
    <location>
        <begin position="442"/>
        <end position="459"/>
    </location>
</feature>
<name>A0A1R1YKI2_9FUNG</name>
<dbReference type="AlphaFoldDB" id="A0A1R1YKI2"/>
<proteinExistence type="predicted"/>
<feature type="compositionally biased region" description="Low complexity" evidence="1">
    <location>
        <begin position="460"/>
        <end position="480"/>
    </location>
</feature>
<sequence>MLQGKYSVLVSDASKEQELKKFGVIAERNVVQKGERSEKDKEKKAKTKSKKDKNSKKDEKEKKGGKKEKRTLKVELLTENNEPKTKKSKISKAAVKADESNRNDDDGGSSSSSINNNNNNNEENARSQSKKTKTQKRNERKRQVLAKLKGKTTLGTKLDSDSKQAETNNNKEIVGDNVAKISDISSTIRHNRNDNEGLYVIDLEGQTGEAQNSSQVTNFSAATPSALTKEFSKRQKPEKISKKAAGKQALIQAQLDDLTADKVFSLQGGDNRAVGSKHITEQHFVPAVINQAPSMEISGTAINSTPSPALNPSNNSYIITRVDHLVGGKRRGDQSRVDLRFPIQNAYYQQQQGLEVDQDQQRADLLGYEKPALAAETCSDSQIQQDKVGRLQESKGIDVTLRVAVAGNSRDVDQYEEDIDQRPEIMSSKKPVETAIFDDQKTFSSESPVTNEPSDVVSGQSRQSVQDASQQSANQDAESSGVSETGGKDRVQDDRDGQRHGQRESVKIPGRAGEIIKCEEPASTARVLCS</sequence>
<feature type="compositionally biased region" description="Basic residues" evidence="1">
    <location>
        <begin position="128"/>
        <end position="150"/>
    </location>
</feature>
<feature type="compositionally biased region" description="Basic and acidic residues" evidence="1">
    <location>
        <begin position="33"/>
        <end position="43"/>
    </location>
</feature>
<protein>
    <submittedName>
        <fullName evidence="2">Uncharacterized protein</fullName>
    </submittedName>
</protein>
<reference evidence="3" key="1">
    <citation type="submission" date="2017-01" db="EMBL/GenBank/DDBJ databases">
        <authorList>
            <person name="Wang Y."/>
            <person name="White M."/>
            <person name="Kvist S."/>
            <person name="Moncalvo J.-M."/>
        </authorList>
    </citation>
    <scope>NUCLEOTIDE SEQUENCE [LARGE SCALE GENOMIC DNA]</scope>
    <source>
        <strain evidence="3">ID-206-W2</strain>
    </source>
</reference>
<accession>A0A1R1YKI2</accession>
<dbReference type="EMBL" id="LSSM01001032">
    <property type="protein sequence ID" value="OMJ27403.1"/>
    <property type="molecule type" value="Genomic_DNA"/>
</dbReference>
<feature type="compositionally biased region" description="Basic residues" evidence="1">
    <location>
        <begin position="44"/>
        <end position="54"/>
    </location>
</feature>
<feature type="compositionally biased region" description="Low complexity" evidence="1">
    <location>
        <begin position="108"/>
        <end position="122"/>
    </location>
</feature>